<evidence type="ECO:0000256" key="5">
    <source>
        <dbReference type="ARBA" id="ARBA00022695"/>
    </source>
</evidence>
<keyword evidence="5 15" id="KW-0548">Nucleotidyltransferase</keyword>
<name>A0ABT4IJI7_9EURY</name>
<evidence type="ECO:0000256" key="7">
    <source>
        <dbReference type="ARBA" id="ARBA00022722"/>
    </source>
</evidence>
<keyword evidence="6 15" id="KW-0235">DNA replication</keyword>
<dbReference type="InterPro" id="IPR024826">
    <property type="entry name" value="DNA_pol_delta/II_ssu"/>
</dbReference>
<keyword evidence="7 15" id="KW-0540">Nuclease</keyword>
<keyword evidence="8 15" id="KW-0378">Hydrolase</keyword>
<dbReference type="PANTHER" id="PTHR10416">
    <property type="entry name" value="DNA POLYMERASE DELTA SUBUNIT 2"/>
    <property type="match status" value="1"/>
</dbReference>
<comment type="caution">
    <text evidence="18">The sequence shown here is derived from an EMBL/GenBank/DDBJ whole genome shotgun (WGS) entry which is preliminary data.</text>
</comment>
<evidence type="ECO:0000256" key="15">
    <source>
        <dbReference type="HAMAP-Rule" id="MF_00325"/>
    </source>
</evidence>
<feature type="domain" description="DNA polymerase alpha/delta/epsilon subunit B" evidence="17">
    <location>
        <begin position="223"/>
        <end position="415"/>
    </location>
</feature>
<evidence type="ECO:0000259" key="16">
    <source>
        <dbReference type="Pfam" id="PF01336"/>
    </source>
</evidence>
<keyword evidence="10 15" id="KW-0239">DNA-directed DNA polymerase</keyword>
<evidence type="ECO:0000256" key="14">
    <source>
        <dbReference type="ARBA" id="ARBA00049244"/>
    </source>
</evidence>
<evidence type="ECO:0000256" key="12">
    <source>
        <dbReference type="ARBA" id="ARBA00023268"/>
    </source>
</evidence>
<dbReference type="Proteomes" id="UP001141336">
    <property type="component" value="Unassembled WGS sequence"/>
</dbReference>
<dbReference type="CDD" id="cd07386">
    <property type="entry name" value="MPP_DNA_pol_II_small_archeal_C"/>
    <property type="match status" value="1"/>
</dbReference>
<comment type="catalytic activity">
    <reaction evidence="1 15">
        <text>Exonucleolytic cleavage in the 3'- to 5'-direction to yield nucleoside 5'-phosphates.</text>
        <dbReference type="EC" id="3.1.11.1"/>
    </reaction>
</comment>
<evidence type="ECO:0000256" key="13">
    <source>
        <dbReference type="ARBA" id="ARBA00024817"/>
    </source>
</evidence>
<dbReference type="InterPro" id="IPR007185">
    <property type="entry name" value="DNA_pol_a/d/e_bsu"/>
</dbReference>
<dbReference type="InterPro" id="IPR029052">
    <property type="entry name" value="Metallo-depent_PP-like"/>
</dbReference>
<keyword evidence="19" id="KW-1185">Reference proteome</keyword>
<dbReference type="HAMAP" id="MF_00325">
    <property type="entry name" value="DNApol_II_A_arch"/>
    <property type="match status" value="1"/>
</dbReference>
<evidence type="ECO:0000256" key="11">
    <source>
        <dbReference type="ARBA" id="ARBA00023125"/>
    </source>
</evidence>
<evidence type="ECO:0000259" key="17">
    <source>
        <dbReference type="Pfam" id="PF04042"/>
    </source>
</evidence>
<evidence type="ECO:0000313" key="18">
    <source>
        <dbReference type="EMBL" id="MCZ0861736.1"/>
    </source>
</evidence>
<evidence type="ECO:0000313" key="19">
    <source>
        <dbReference type="Proteomes" id="UP001141336"/>
    </source>
</evidence>
<organism evidence="18 19">
    <name type="scientific">Methanocorpusculum vombati</name>
    <dbReference type="NCBI Taxonomy" id="3002864"/>
    <lineage>
        <taxon>Archaea</taxon>
        <taxon>Methanobacteriati</taxon>
        <taxon>Methanobacteriota</taxon>
        <taxon>Stenosarchaea group</taxon>
        <taxon>Methanomicrobia</taxon>
        <taxon>Methanomicrobiales</taxon>
        <taxon>Methanocorpusculaceae</taxon>
        <taxon>Methanocorpusculum</taxon>
    </lineage>
</organism>
<feature type="domain" description="OB" evidence="16">
    <location>
        <begin position="134"/>
        <end position="193"/>
    </location>
</feature>
<reference evidence="18" key="1">
    <citation type="submission" date="2022-12" db="EMBL/GenBank/DDBJ databases">
        <title>Isolation and characterisation of novel Methanocorpusculum spp. from native Australian herbivores indicates the genus is ancestrally host-associated.</title>
        <authorList>
            <person name="Volmer J.G."/>
            <person name="Soo R.M."/>
            <person name="Evans P.N."/>
            <person name="Hoedt E.C."/>
            <person name="Astorga Alsina A.L."/>
            <person name="Woodcroft B.J."/>
            <person name="Tyson G.W."/>
            <person name="Hugenholtz P."/>
            <person name="Morrison M."/>
        </authorList>
    </citation>
    <scope>NUCLEOTIDE SEQUENCE</scope>
    <source>
        <strain evidence="18">CW153</strain>
    </source>
</reference>
<evidence type="ECO:0000256" key="2">
    <source>
        <dbReference type="ARBA" id="ARBA00006035"/>
    </source>
</evidence>
<dbReference type="CDD" id="cd04490">
    <property type="entry name" value="PolII_SU_OBF"/>
    <property type="match status" value="1"/>
</dbReference>
<evidence type="ECO:0000256" key="4">
    <source>
        <dbReference type="ARBA" id="ARBA00022679"/>
    </source>
</evidence>
<keyword evidence="9 15" id="KW-0269">Exonuclease</keyword>
<dbReference type="EMBL" id="JAPTGC010000001">
    <property type="protein sequence ID" value="MCZ0861736.1"/>
    <property type="molecule type" value="Genomic_DNA"/>
</dbReference>
<keyword evidence="11 15" id="KW-0238">DNA-binding</keyword>
<dbReference type="Pfam" id="PF01336">
    <property type="entry name" value="tRNA_anti-codon"/>
    <property type="match status" value="1"/>
</dbReference>
<dbReference type="PANTHER" id="PTHR10416:SF0">
    <property type="entry name" value="DNA POLYMERASE DELTA SUBUNIT 2"/>
    <property type="match status" value="1"/>
</dbReference>
<evidence type="ECO:0000256" key="8">
    <source>
        <dbReference type="ARBA" id="ARBA00022801"/>
    </source>
</evidence>
<dbReference type="Pfam" id="PF04042">
    <property type="entry name" value="DNA_pol_E_B"/>
    <property type="match status" value="1"/>
</dbReference>
<dbReference type="EC" id="2.7.7.7" evidence="15"/>
<dbReference type="InterPro" id="IPR004365">
    <property type="entry name" value="NA-bd_OB_tRNA"/>
</dbReference>
<dbReference type="InterPro" id="IPR011149">
    <property type="entry name" value="Pol2_small_arc"/>
</dbReference>
<dbReference type="Gene3D" id="3.60.21.50">
    <property type="match status" value="1"/>
</dbReference>
<comment type="catalytic activity">
    <reaction evidence="14 15">
        <text>DNA(n) + a 2'-deoxyribonucleoside 5'-triphosphate = DNA(n+1) + diphosphate</text>
        <dbReference type="Rhea" id="RHEA:22508"/>
        <dbReference type="Rhea" id="RHEA-COMP:17339"/>
        <dbReference type="Rhea" id="RHEA-COMP:17340"/>
        <dbReference type="ChEBI" id="CHEBI:33019"/>
        <dbReference type="ChEBI" id="CHEBI:61560"/>
        <dbReference type="ChEBI" id="CHEBI:173112"/>
        <dbReference type="EC" id="2.7.7.7"/>
    </reaction>
</comment>
<comment type="subunit">
    <text evidence="3 15">Heterodimer of a large subunit and a small subunit.</text>
</comment>
<evidence type="ECO:0000256" key="6">
    <source>
        <dbReference type="ARBA" id="ARBA00022705"/>
    </source>
</evidence>
<dbReference type="EC" id="3.1.11.1" evidence="15"/>
<dbReference type="SUPFAM" id="SSF56300">
    <property type="entry name" value="Metallo-dependent phosphatases"/>
    <property type="match status" value="1"/>
</dbReference>
<sequence>MQKREIVARFLEAGLLVHPAVVTYISESGGSGIIEGIISSLPSAVSVVTPKEVPGMVAARVDKLAVGVSALPEILAGREGSSVPTANPEESFALFRDRYDALAAMMRPRVSPVPIEALVKQNSRFADTDIGAIGMVVESSTSAKGHRIVEIEDPTGTIKVLFNKNREGFDEAEKIIPDEVIGVRGKLARDTGGGGGMIFSDTLFRPEIPLTHTISPSKEPGKVVLISDVHVGSDTFLPDAWDRFASWLEATPEVKYLLIAGDVVDGIGVYPNQDKELHIKTIYEQYDAVGEMLSALPSHLQIVLSPGNHDAVRAAEPQPVLPEEFRAQFPGNVTFVENPAVVNIQSVNVLMYHGRSIDDLIKFIPGASYEHPGEIMEAMLKRRHLGPIYGQRTPLLSTPMDHLVIRDVPDILQTGHVHISDVISYRGVLGVNAGTWQGQTSFQKQMNINPTPAEAVVVDLATMGYEKFCFLK</sequence>
<evidence type="ECO:0000256" key="1">
    <source>
        <dbReference type="ARBA" id="ARBA00000563"/>
    </source>
</evidence>
<protein>
    <recommendedName>
        <fullName evidence="15">DNA polymerase II small subunit</fullName>
        <shortName evidence="15">Pol II</shortName>
        <ecNumber evidence="15">2.7.7.7</ecNumber>
    </recommendedName>
    <alternativeName>
        <fullName evidence="15">Exodeoxyribonuclease small subunit</fullName>
        <ecNumber evidence="15">3.1.11.1</ecNumber>
    </alternativeName>
</protein>
<proteinExistence type="inferred from homology"/>
<accession>A0ABT4IJI7</accession>
<dbReference type="GO" id="GO:0003887">
    <property type="term" value="F:DNA-directed DNA polymerase activity"/>
    <property type="evidence" value="ECO:0007669"/>
    <property type="project" value="UniProtKB-KW"/>
</dbReference>
<comment type="similarity">
    <text evidence="2 15">Belongs to the DNA polymerase delta/II small subunit family.</text>
</comment>
<dbReference type="PIRSF" id="PIRSF000803">
    <property type="entry name" value="Arc_Pol2_small"/>
    <property type="match status" value="1"/>
</dbReference>
<keyword evidence="12 15" id="KW-0511">Multifunctional enzyme</keyword>
<comment type="function">
    <text evidence="13 15">Possesses two activities: a DNA synthesis (polymerase) and an exonucleolytic activity that degrades single-stranded DNA in the 3' to 5' direction. Has a template-primer preference which is characteristic of a replicative DNA polymerase.</text>
</comment>
<evidence type="ECO:0000256" key="10">
    <source>
        <dbReference type="ARBA" id="ARBA00022932"/>
    </source>
</evidence>
<dbReference type="RefSeq" id="WP_268921916.1">
    <property type="nucleotide sequence ID" value="NZ_JAPTGC010000001.1"/>
</dbReference>
<evidence type="ECO:0000256" key="3">
    <source>
        <dbReference type="ARBA" id="ARBA00011315"/>
    </source>
</evidence>
<gene>
    <name evidence="15" type="primary">polB</name>
    <name evidence="18" type="ORF">O0S09_00510</name>
</gene>
<keyword evidence="4 15" id="KW-0808">Transferase</keyword>
<dbReference type="NCBIfam" id="NF003118">
    <property type="entry name" value="PRK04036.1-3"/>
    <property type="match status" value="1"/>
</dbReference>
<evidence type="ECO:0000256" key="9">
    <source>
        <dbReference type="ARBA" id="ARBA00022839"/>
    </source>
</evidence>